<name>A0ABV8R4A5_9MICC</name>
<keyword evidence="3 5" id="KW-1133">Transmembrane helix</keyword>
<dbReference type="Proteomes" id="UP001595773">
    <property type="component" value="Unassembled WGS sequence"/>
</dbReference>
<keyword evidence="2 5" id="KW-0812">Transmembrane</keyword>
<dbReference type="Pfam" id="PF06271">
    <property type="entry name" value="RDD"/>
    <property type="match status" value="1"/>
</dbReference>
<feature type="transmembrane region" description="Helical" evidence="5">
    <location>
        <begin position="106"/>
        <end position="131"/>
    </location>
</feature>
<feature type="domain" description="RDD" evidence="6">
    <location>
        <begin position="17"/>
        <end position="144"/>
    </location>
</feature>
<dbReference type="RefSeq" id="WP_230065924.1">
    <property type="nucleotide sequence ID" value="NZ_BAABLL010000010.1"/>
</dbReference>
<protein>
    <submittedName>
        <fullName evidence="7">RDD family protein</fullName>
    </submittedName>
</protein>
<evidence type="ECO:0000313" key="8">
    <source>
        <dbReference type="Proteomes" id="UP001595773"/>
    </source>
</evidence>
<keyword evidence="8" id="KW-1185">Reference proteome</keyword>
<evidence type="ECO:0000259" key="6">
    <source>
        <dbReference type="Pfam" id="PF06271"/>
    </source>
</evidence>
<accession>A0ABV8R4A5</accession>
<gene>
    <name evidence="7" type="ORF">ACFOW9_14680</name>
</gene>
<evidence type="ECO:0000256" key="4">
    <source>
        <dbReference type="ARBA" id="ARBA00023136"/>
    </source>
</evidence>
<dbReference type="PANTHER" id="PTHR38480:SF1">
    <property type="entry name" value="SLR0254 PROTEIN"/>
    <property type="match status" value="1"/>
</dbReference>
<evidence type="ECO:0000313" key="7">
    <source>
        <dbReference type="EMBL" id="MFC4266852.1"/>
    </source>
</evidence>
<dbReference type="InterPro" id="IPR010432">
    <property type="entry name" value="RDD"/>
</dbReference>
<keyword evidence="4 5" id="KW-0472">Membrane</keyword>
<proteinExistence type="predicted"/>
<dbReference type="PANTHER" id="PTHR38480">
    <property type="entry name" value="SLR0254 PROTEIN"/>
    <property type="match status" value="1"/>
</dbReference>
<evidence type="ECO:0000256" key="2">
    <source>
        <dbReference type="ARBA" id="ARBA00022692"/>
    </source>
</evidence>
<feature type="transmembrane region" description="Helical" evidence="5">
    <location>
        <begin position="58"/>
        <end position="75"/>
    </location>
</feature>
<evidence type="ECO:0000256" key="3">
    <source>
        <dbReference type="ARBA" id="ARBA00022989"/>
    </source>
</evidence>
<evidence type="ECO:0000256" key="5">
    <source>
        <dbReference type="SAM" id="Phobius"/>
    </source>
</evidence>
<comment type="caution">
    <text evidence="7">The sequence shown here is derived from an EMBL/GenBank/DDBJ whole genome shotgun (WGS) entry which is preliminary data.</text>
</comment>
<reference evidence="8" key="1">
    <citation type="journal article" date="2019" name="Int. J. Syst. Evol. Microbiol.">
        <title>The Global Catalogue of Microorganisms (GCM) 10K type strain sequencing project: providing services to taxonomists for standard genome sequencing and annotation.</title>
        <authorList>
            <consortium name="The Broad Institute Genomics Platform"/>
            <consortium name="The Broad Institute Genome Sequencing Center for Infectious Disease"/>
            <person name="Wu L."/>
            <person name="Ma J."/>
        </authorList>
    </citation>
    <scope>NUCLEOTIDE SEQUENCE [LARGE SCALE GENOMIC DNA]</scope>
    <source>
        <strain evidence="8">CGMCC 1.10698</strain>
    </source>
</reference>
<organism evidence="7 8">
    <name type="scientific">Arthrobacter cryoconiti</name>
    <dbReference type="NCBI Taxonomy" id="748907"/>
    <lineage>
        <taxon>Bacteria</taxon>
        <taxon>Bacillati</taxon>
        <taxon>Actinomycetota</taxon>
        <taxon>Actinomycetes</taxon>
        <taxon>Micrococcales</taxon>
        <taxon>Micrococcaceae</taxon>
        <taxon>Arthrobacter</taxon>
    </lineage>
</organism>
<sequence>MSEILTGEAVLLELRPASFAARSLGSAIDVLATVLLAIGALIAFSAIPFLVDLAAAKAIILALALALVVGLPIAVETLSRGRSLGKLVMGLRVVRDDGGSIRFRHALIRSLLGVLELYMSIGSVAFLVSLFNEKSKRLGDMLAGTYAIRVRVPKTVPLQVHTVEALAPWAQLADIGRLPDPLVRRISLFLGQGRHMAAGSRAALGAALASEALLHVSPAPPHGTSPEIFLAALISEHRERDFVRMSAQARRAAVLRDRISCHGVAK</sequence>
<comment type="subcellular location">
    <subcellularLocation>
        <location evidence="1">Membrane</location>
        <topology evidence="1">Multi-pass membrane protein</topology>
    </subcellularLocation>
</comment>
<feature type="transmembrane region" description="Helical" evidence="5">
    <location>
        <begin position="30"/>
        <end position="51"/>
    </location>
</feature>
<dbReference type="EMBL" id="JBHSCQ010000022">
    <property type="protein sequence ID" value="MFC4266852.1"/>
    <property type="molecule type" value="Genomic_DNA"/>
</dbReference>
<evidence type="ECO:0000256" key="1">
    <source>
        <dbReference type="ARBA" id="ARBA00004141"/>
    </source>
</evidence>